<dbReference type="OrthoDB" id="325348at2759"/>
<feature type="region of interest" description="Disordered" evidence="1">
    <location>
        <begin position="1"/>
        <end position="62"/>
    </location>
</feature>
<dbReference type="AlphaFoldDB" id="A0A1R2B8K3"/>
<organism evidence="2 3">
    <name type="scientific">Stentor coeruleus</name>
    <dbReference type="NCBI Taxonomy" id="5963"/>
    <lineage>
        <taxon>Eukaryota</taxon>
        <taxon>Sar</taxon>
        <taxon>Alveolata</taxon>
        <taxon>Ciliophora</taxon>
        <taxon>Postciliodesmatophora</taxon>
        <taxon>Heterotrichea</taxon>
        <taxon>Heterotrichida</taxon>
        <taxon>Stentoridae</taxon>
        <taxon>Stentor</taxon>
    </lineage>
</organism>
<protein>
    <submittedName>
        <fullName evidence="2">Uncharacterized protein</fullName>
    </submittedName>
</protein>
<proteinExistence type="predicted"/>
<dbReference type="EMBL" id="MPUH01000849">
    <property type="protein sequence ID" value="OMJ73077.1"/>
    <property type="molecule type" value="Genomic_DNA"/>
</dbReference>
<sequence length="595" mass="68137">MSTDFIPNSDRPVSVSESSDKPSNKADRSKSPSSDKVSSSSKPSKHSKKSSRSSSDHNLPVKETPNIQLLTLIAPKPPPVPKLIIQKPSQTKFSIESVSQHKDQIHKLYSESKKLHNKLKLTTLQKLFSDTIHELNLFANPHHLTLFTEISEDLAMTSNVDKHNNKKPTTIELTFEEYLDLVKLWGEKYNKFQETMLGKLSVTIKEYQDLYDLYQEFPDISKILQDLVSKLNKSNDSQGMTLRNDTDFQTTIKKNIEEIFSFYARAQKIQGAADTFEGLESSNTTWNLGKFLKFASDFKILTNKFETERGLSKDQLISVFKKKALNSRLMRESEFIDSLDRISEMYYSPFYDKILCTDFAYLTTEDKRKLLYKVLRFDVAKSYHLQVKAFAAPHTPKDKVRIPQSEPKKYIKDYQLPDSIVKQVENWKMKRAKVNNSTPPIIRPKLALSSKKIDTSRKSTNDLPAPIEGYAWRMKKSQKSSGTTPVDIKILPSKENIITPNTENGLVTPSSSKNFKSGTNVLTIKALTNLEYNDIDSDNELQKLISDDKDEYFDKLYGIEPKLQSIMKMHEEKIAKGQKVVEKSKILDKKLYAKP</sequence>
<evidence type="ECO:0000313" key="3">
    <source>
        <dbReference type="Proteomes" id="UP000187209"/>
    </source>
</evidence>
<evidence type="ECO:0000313" key="2">
    <source>
        <dbReference type="EMBL" id="OMJ73077.1"/>
    </source>
</evidence>
<gene>
    <name evidence="2" type="ORF">SteCoe_28329</name>
</gene>
<keyword evidence="3" id="KW-1185">Reference proteome</keyword>
<evidence type="ECO:0000256" key="1">
    <source>
        <dbReference type="SAM" id="MobiDB-lite"/>
    </source>
</evidence>
<feature type="compositionally biased region" description="Basic and acidic residues" evidence="1">
    <location>
        <begin position="18"/>
        <end position="30"/>
    </location>
</feature>
<name>A0A1R2B8K3_9CILI</name>
<comment type="caution">
    <text evidence="2">The sequence shown here is derived from an EMBL/GenBank/DDBJ whole genome shotgun (WGS) entry which is preliminary data.</text>
</comment>
<feature type="compositionally biased region" description="Low complexity" evidence="1">
    <location>
        <begin position="31"/>
        <end position="42"/>
    </location>
</feature>
<reference evidence="2 3" key="1">
    <citation type="submission" date="2016-11" db="EMBL/GenBank/DDBJ databases">
        <title>The macronuclear genome of Stentor coeruleus: a giant cell with tiny introns.</title>
        <authorList>
            <person name="Slabodnick M."/>
            <person name="Ruby J.G."/>
            <person name="Reiff S.B."/>
            <person name="Swart E.C."/>
            <person name="Gosai S."/>
            <person name="Prabakaran S."/>
            <person name="Witkowska E."/>
            <person name="Larue G.E."/>
            <person name="Fisher S."/>
            <person name="Freeman R.M."/>
            <person name="Gunawardena J."/>
            <person name="Chu W."/>
            <person name="Stover N.A."/>
            <person name="Gregory B.D."/>
            <person name="Nowacki M."/>
            <person name="Derisi J."/>
            <person name="Roy S.W."/>
            <person name="Marshall W.F."/>
            <person name="Sood P."/>
        </authorList>
    </citation>
    <scope>NUCLEOTIDE SEQUENCE [LARGE SCALE GENOMIC DNA]</scope>
    <source>
        <strain evidence="2">WM001</strain>
    </source>
</reference>
<dbReference type="Proteomes" id="UP000187209">
    <property type="component" value="Unassembled WGS sequence"/>
</dbReference>
<accession>A0A1R2B8K3</accession>